<accession>A0AAE7X083</accession>
<dbReference type="Proteomes" id="UP000828678">
    <property type="component" value="Segment"/>
</dbReference>
<evidence type="ECO:0000313" key="2">
    <source>
        <dbReference type="Proteomes" id="UP000828678"/>
    </source>
</evidence>
<reference evidence="1" key="1">
    <citation type="submission" date="2021-07" db="EMBL/GenBank/DDBJ databases">
        <authorList>
            <person name="Roth S.J."/>
            <person name="Krukonis G.P."/>
            <person name="Delesalle V.A."/>
        </authorList>
    </citation>
    <scope>NUCLEOTIDE SEQUENCE</scope>
</reference>
<sequence length="47" mass="5466">MHNNDFCTRVSGRLADYLERNIGRDAQQVKVVLKINRYIGVVMGWTK</sequence>
<keyword evidence="2" id="KW-1185">Reference proteome</keyword>
<protein>
    <submittedName>
        <fullName evidence="1">Uncharacterized protein</fullName>
    </submittedName>
</protein>
<organism evidence="1 2">
    <name type="scientific">Erwinia phage AH03</name>
    <dbReference type="NCBI Taxonomy" id="2869568"/>
    <lineage>
        <taxon>Viruses</taxon>
        <taxon>Duplodnaviria</taxon>
        <taxon>Heunggongvirae</taxon>
        <taxon>Uroviricota</taxon>
        <taxon>Caudoviricetes</taxon>
        <taxon>Ahotrevirus</taxon>
        <taxon>Ahotrevirus AH03</taxon>
    </lineage>
</organism>
<name>A0AAE7X083_9CAUD</name>
<proteinExistence type="predicted"/>
<dbReference type="EMBL" id="MZ501266">
    <property type="protein sequence ID" value="QZA70429.1"/>
    <property type="molecule type" value="Genomic_DNA"/>
</dbReference>
<evidence type="ECO:0000313" key="1">
    <source>
        <dbReference type="EMBL" id="QZA70429.1"/>
    </source>
</evidence>
<gene>
    <name evidence="1" type="primary">15</name>
    <name evidence="1" type="ORF">AH03_15</name>
</gene>